<evidence type="ECO:0000259" key="1">
    <source>
        <dbReference type="Pfam" id="PF04230"/>
    </source>
</evidence>
<protein>
    <submittedName>
        <fullName evidence="2">Membrane protein</fullName>
    </submittedName>
</protein>
<dbReference type="Proteomes" id="UP000321328">
    <property type="component" value="Unassembled WGS sequence"/>
</dbReference>
<dbReference type="STRING" id="1123024.GCA_000423625_04831"/>
<proteinExistence type="predicted"/>
<sequence>MSVRGVSRRRAGPPRIGLFGLLGSGNIGNDGSLEAVVNHLRENHPDAVLGGLCAGPERVSARWGIPATPLHWYDAAAPPASGIAAAGLKVVGKGFDAIRTAAWARRFDIVIVPGMGVLEATLPLRPWGFPYALLLLCASGRLFGTKIALVSVGSAVITQRPLRLMVTAAARLAHYRSYRDIPSRDALRTMGVDTSADEVYPDLVFALPMPCVGDDRPATGVVGVGVMDYRGGNADRNRAEQVHAEYLAKMKRFTRWLIDNGRSIRLVTGDRVDAAVTAEIVADLRTYRPDLAPSRVVAEPVSCMTELMEQLRSVDTVIATRYHNVLCALRLSKPTISVGYATKNEVLMSQMGLGDFCQSVDSFEVNRLIEQFCELEDQRERLSGVLARKSLEHARRSQEQLTALSRHIHTVIDKG</sequence>
<dbReference type="InterPro" id="IPR007345">
    <property type="entry name" value="Polysacch_pyruvyl_Trfase"/>
</dbReference>
<dbReference type="PANTHER" id="PTHR36836:SF1">
    <property type="entry name" value="COLANIC ACID BIOSYNTHESIS PROTEIN WCAK"/>
    <property type="match status" value="1"/>
</dbReference>
<gene>
    <name evidence="2" type="ORF">PA7_46490</name>
</gene>
<name>A0A511D7S2_9PSEU</name>
<dbReference type="EMBL" id="BJVI01000095">
    <property type="protein sequence ID" value="GEL20812.1"/>
    <property type="molecule type" value="Genomic_DNA"/>
</dbReference>
<accession>A0A511D7S2</accession>
<evidence type="ECO:0000313" key="2">
    <source>
        <dbReference type="EMBL" id="GEL20812.1"/>
    </source>
</evidence>
<comment type="caution">
    <text evidence="2">The sequence shown here is derived from an EMBL/GenBank/DDBJ whole genome shotgun (WGS) entry which is preliminary data.</text>
</comment>
<feature type="domain" description="Polysaccharide pyruvyl transferase" evidence="1">
    <location>
        <begin position="26"/>
        <end position="340"/>
    </location>
</feature>
<keyword evidence="3" id="KW-1185">Reference proteome</keyword>
<dbReference type="OrthoDB" id="3358948at2"/>
<dbReference type="PANTHER" id="PTHR36836">
    <property type="entry name" value="COLANIC ACID BIOSYNTHESIS PROTEIN WCAK"/>
    <property type="match status" value="1"/>
</dbReference>
<reference evidence="2 3" key="1">
    <citation type="submission" date="2019-07" db="EMBL/GenBank/DDBJ databases">
        <title>Whole genome shotgun sequence of Pseudonocardia asaccharolytica NBRC 16224.</title>
        <authorList>
            <person name="Hosoyama A."/>
            <person name="Uohara A."/>
            <person name="Ohji S."/>
            <person name="Ichikawa N."/>
        </authorList>
    </citation>
    <scope>NUCLEOTIDE SEQUENCE [LARGE SCALE GENOMIC DNA]</scope>
    <source>
        <strain evidence="2 3">NBRC 16224</strain>
    </source>
</reference>
<dbReference type="RefSeq" id="WP_051233503.1">
    <property type="nucleotide sequence ID" value="NZ_AUII01000047.1"/>
</dbReference>
<dbReference type="Pfam" id="PF04230">
    <property type="entry name" value="PS_pyruv_trans"/>
    <property type="match status" value="1"/>
</dbReference>
<evidence type="ECO:0000313" key="3">
    <source>
        <dbReference type="Proteomes" id="UP000321328"/>
    </source>
</evidence>
<dbReference type="AlphaFoldDB" id="A0A511D7S2"/>
<organism evidence="2 3">
    <name type="scientific">Pseudonocardia asaccharolytica DSM 44247 = NBRC 16224</name>
    <dbReference type="NCBI Taxonomy" id="1123024"/>
    <lineage>
        <taxon>Bacteria</taxon>
        <taxon>Bacillati</taxon>
        <taxon>Actinomycetota</taxon>
        <taxon>Actinomycetes</taxon>
        <taxon>Pseudonocardiales</taxon>
        <taxon>Pseudonocardiaceae</taxon>
        <taxon>Pseudonocardia</taxon>
    </lineage>
</organism>